<gene>
    <name evidence="2" type="ORF">CSSPTR1EN2_LOCUS5882</name>
</gene>
<evidence type="ECO:0008006" key="4">
    <source>
        <dbReference type="Google" id="ProtNLM"/>
    </source>
</evidence>
<feature type="chain" id="PRO_5045548279" description="Secreted protein" evidence="1">
    <location>
        <begin position="23"/>
        <end position="88"/>
    </location>
</feature>
<evidence type="ECO:0000256" key="1">
    <source>
        <dbReference type="SAM" id="SignalP"/>
    </source>
</evidence>
<proteinExistence type="predicted"/>
<dbReference type="Proteomes" id="UP001497512">
    <property type="component" value="Chromosome 13"/>
</dbReference>
<dbReference type="EMBL" id="OZ019905">
    <property type="protein sequence ID" value="CAK9201388.1"/>
    <property type="molecule type" value="Genomic_DNA"/>
</dbReference>
<evidence type="ECO:0000313" key="3">
    <source>
        <dbReference type="Proteomes" id="UP001497512"/>
    </source>
</evidence>
<accession>A0ABP0TSL5</accession>
<feature type="signal peptide" evidence="1">
    <location>
        <begin position="1"/>
        <end position="22"/>
    </location>
</feature>
<reference evidence="2" key="1">
    <citation type="submission" date="2024-02" db="EMBL/GenBank/DDBJ databases">
        <authorList>
            <consortium name="ELIXIR-Norway"/>
            <consortium name="Elixir Norway"/>
        </authorList>
    </citation>
    <scope>NUCLEOTIDE SEQUENCE</scope>
</reference>
<name>A0ABP0TSL5_9BRYO</name>
<sequence>MWIRWKCAVCFPFATICRLARHLAWCISATMRCRRLSDARQASSSPNCKRVGARWHCYFAYNAWKFHELTPASFDMRASFPARQLLRR</sequence>
<organism evidence="2 3">
    <name type="scientific">Sphagnum troendelagicum</name>
    <dbReference type="NCBI Taxonomy" id="128251"/>
    <lineage>
        <taxon>Eukaryota</taxon>
        <taxon>Viridiplantae</taxon>
        <taxon>Streptophyta</taxon>
        <taxon>Embryophyta</taxon>
        <taxon>Bryophyta</taxon>
        <taxon>Sphagnophytina</taxon>
        <taxon>Sphagnopsida</taxon>
        <taxon>Sphagnales</taxon>
        <taxon>Sphagnaceae</taxon>
        <taxon>Sphagnum</taxon>
    </lineage>
</organism>
<keyword evidence="1" id="KW-0732">Signal</keyword>
<keyword evidence="3" id="KW-1185">Reference proteome</keyword>
<protein>
    <recommendedName>
        <fullName evidence="4">Secreted protein</fullName>
    </recommendedName>
</protein>
<evidence type="ECO:0000313" key="2">
    <source>
        <dbReference type="EMBL" id="CAK9201388.1"/>
    </source>
</evidence>